<dbReference type="PANTHER" id="PTHR43080">
    <property type="entry name" value="CBS DOMAIN-CONTAINING PROTEIN CBSX3, MITOCHONDRIAL"/>
    <property type="match status" value="1"/>
</dbReference>
<evidence type="ECO:0000313" key="4">
    <source>
        <dbReference type="EMBL" id="GAA0937385.1"/>
    </source>
</evidence>
<dbReference type="Pfam" id="PF10335">
    <property type="entry name" value="DUF294_C"/>
    <property type="match status" value="1"/>
</dbReference>
<dbReference type="Pfam" id="PF03445">
    <property type="entry name" value="DUF294"/>
    <property type="match status" value="1"/>
</dbReference>
<dbReference type="InterPro" id="IPR005105">
    <property type="entry name" value="GlnD_Uridyltrans_N"/>
</dbReference>
<dbReference type="SUPFAM" id="SSF54631">
    <property type="entry name" value="CBS-domain pair"/>
    <property type="match status" value="1"/>
</dbReference>
<dbReference type="CDD" id="cd05401">
    <property type="entry name" value="NT_GlnE_GlnD_like"/>
    <property type="match status" value="1"/>
</dbReference>
<dbReference type="InterPro" id="IPR043519">
    <property type="entry name" value="NT_sf"/>
</dbReference>
<dbReference type="PROSITE" id="PS51371">
    <property type="entry name" value="CBS"/>
    <property type="match status" value="2"/>
</dbReference>
<comment type="caution">
    <text evidence="4">The sequence shown here is derived from an EMBL/GenBank/DDBJ whole genome shotgun (WGS) entry which is preliminary data.</text>
</comment>
<evidence type="ECO:0000259" key="3">
    <source>
        <dbReference type="PROSITE" id="PS51371"/>
    </source>
</evidence>
<name>A0ABN1Q4S2_9PSEU</name>
<gene>
    <name evidence="4" type="ORF">GCM10009559_30390</name>
</gene>
<dbReference type="SMART" id="SM00116">
    <property type="entry name" value="CBS"/>
    <property type="match status" value="2"/>
</dbReference>
<evidence type="ECO:0000256" key="2">
    <source>
        <dbReference type="PROSITE-ProRule" id="PRU00703"/>
    </source>
</evidence>
<keyword evidence="5" id="KW-1185">Reference proteome</keyword>
<dbReference type="Gene3D" id="3.10.580.10">
    <property type="entry name" value="CBS-domain"/>
    <property type="match status" value="1"/>
</dbReference>
<proteinExistence type="predicted"/>
<dbReference type="InterPro" id="IPR046342">
    <property type="entry name" value="CBS_dom_sf"/>
</dbReference>
<evidence type="ECO:0000256" key="1">
    <source>
        <dbReference type="ARBA" id="ARBA00023122"/>
    </source>
</evidence>
<dbReference type="InterPro" id="IPR051257">
    <property type="entry name" value="Diverse_CBS-Domain"/>
</dbReference>
<dbReference type="Proteomes" id="UP001499967">
    <property type="component" value="Unassembled WGS sequence"/>
</dbReference>
<dbReference type="SUPFAM" id="SSF81301">
    <property type="entry name" value="Nucleotidyltransferase"/>
    <property type="match status" value="1"/>
</dbReference>
<dbReference type="EMBL" id="BAAAHP010000085">
    <property type="protein sequence ID" value="GAA0937385.1"/>
    <property type="molecule type" value="Genomic_DNA"/>
</dbReference>
<dbReference type="Pfam" id="PF00571">
    <property type="entry name" value="CBS"/>
    <property type="match status" value="2"/>
</dbReference>
<feature type="domain" description="CBS" evidence="3">
    <location>
        <begin position="52"/>
        <end position="105"/>
    </location>
</feature>
<accession>A0ABN1Q4S2</accession>
<dbReference type="InterPro" id="IPR018821">
    <property type="entry name" value="DUF294_put_nucleoTrafse_sb-bd"/>
</dbReference>
<protein>
    <submittedName>
        <fullName evidence="4">DUF294 nucleotidyltransferase-like domain-containing protein</fullName>
    </submittedName>
</protein>
<reference evidence="4 5" key="1">
    <citation type="journal article" date="2019" name="Int. J. Syst. Evol. Microbiol.">
        <title>The Global Catalogue of Microorganisms (GCM) 10K type strain sequencing project: providing services to taxonomists for standard genome sequencing and annotation.</title>
        <authorList>
            <consortium name="The Broad Institute Genomics Platform"/>
            <consortium name="The Broad Institute Genome Sequencing Center for Infectious Disease"/>
            <person name="Wu L."/>
            <person name="Ma J."/>
        </authorList>
    </citation>
    <scope>NUCLEOTIDE SEQUENCE [LARGE SCALE GENOMIC DNA]</scope>
    <source>
        <strain evidence="4 5">JCM 11117</strain>
    </source>
</reference>
<feature type="domain" description="CBS" evidence="3">
    <location>
        <begin position="113"/>
        <end position="169"/>
    </location>
</feature>
<organism evidence="4 5">
    <name type="scientific">Pseudonocardia zijingensis</name>
    <dbReference type="NCBI Taxonomy" id="153376"/>
    <lineage>
        <taxon>Bacteria</taxon>
        <taxon>Bacillati</taxon>
        <taxon>Actinomycetota</taxon>
        <taxon>Actinomycetes</taxon>
        <taxon>Pseudonocardiales</taxon>
        <taxon>Pseudonocardiaceae</taxon>
        <taxon>Pseudonocardia</taxon>
    </lineage>
</organism>
<dbReference type="InterPro" id="IPR000644">
    <property type="entry name" value="CBS_dom"/>
</dbReference>
<dbReference type="PANTHER" id="PTHR43080:SF2">
    <property type="entry name" value="CBS DOMAIN-CONTAINING PROTEIN"/>
    <property type="match status" value="1"/>
</dbReference>
<sequence>MIDGRPVDSGGTPDCTCIVIRVDSRAGRPSAVARGPEAGQETALATPLSDVIGREPLFVPPSTTVADVALAMREGNHSCAVVTSRPHGIVTHGDLARVVAERRPSDTVVEQVMSSPVHALPAGAPLIRALLLMLDEGIEHVPVLRGNRVVGVVTDVDVMRQQSASPLLVADRIRRAGAGGAHDPALADLPTDLAGVAASLLGDGVDGLRIAAVVASLRDALTIRMLELAERELGRPPGPYAWLALGSQGRMEQLLHSDQDTALAFAEQTEEAGEYFAALAERVTDGLAAAGVPRCPGGFMATRWNRPLDEWQRTFRGWLDEPHARSLLDAQVFLDLRPVAGELDVGVLDRTLARGRDRPGIQLALAQTARRFAPRAGRFGRIRPDRLPPAELKLRGTVPIVLLGRLYGLAAGSPERTTAGRLRAAVAANLISGDTADTLLDAYAVLLSTRMAADLGEEVPSTLSAPRRRELQGALRAVRTALRASALTHPGPG</sequence>
<keyword evidence="1 2" id="KW-0129">CBS domain</keyword>
<evidence type="ECO:0000313" key="5">
    <source>
        <dbReference type="Proteomes" id="UP001499967"/>
    </source>
</evidence>